<dbReference type="InterPro" id="IPR006638">
    <property type="entry name" value="Elp3/MiaA/NifB-like_rSAM"/>
</dbReference>
<evidence type="ECO:0000256" key="13">
    <source>
        <dbReference type="RuleBase" id="RU003785"/>
    </source>
</evidence>
<feature type="domain" description="MTTase N-terminal" evidence="14">
    <location>
        <begin position="1"/>
        <end position="120"/>
    </location>
</feature>
<evidence type="ECO:0000256" key="9">
    <source>
        <dbReference type="ARBA" id="ARBA00023014"/>
    </source>
</evidence>
<dbReference type="Gene3D" id="3.80.30.20">
    <property type="entry name" value="tm_1862 like domain"/>
    <property type="match status" value="1"/>
</dbReference>
<dbReference type="SMART" id="SM00729">
    <property type="entry name" value="Elp3"/>
    <property type="match status" value="1"/>
</dbReference>
<accession>A0A1G2F273</accession>
<dbReference type="PROSITE" id="PS51449">
    <property type="entry name" value="MTTASE_N"/>
    <property type="match status" value="1"/>
</dbReference>
<dbReference type="Gene3D" id="1.10.20.140">
    <property type="match status" value="1"/>
</dbReference>
<evidence type="ECO:0000259" key="14">
    <source>
        <dbReference type="PROSITE" id="PS51449"/>
    </source>
</evidence>
<name>A0A1G2F273_9BACT</name>
<dbReference type="Pfam" id="PF04055">
    <property type="entry name" value="Radical_SAM"/>
    <property type="match status" value="1"/>
</dbReference>
<keyword evidence="10" id="KW-0460">Magnesium</keyword>
<evidence type="ECO:0000256" key="12">
    <source>
        <dbReference type="RuleBase" id="RU003784"/>
    </source>
</evidence>
<feature type="domain" description="Radical SAM core" evidence="15">
    <location>
        <begin position="114"/>
        <end position="338"/>
    </location>
</feature>
<comment type="cofactor">
    <cofactor evidence="10">
        <name>Mg(2+)</name>
        <dbReference type="ChEBI" id="CHEBI:18420"/>
    </cofactor>
</comment>
<dbReference type="InterPro" id="IPR058240">
    <property type="entry name" value="rSAM_sf"/>
</dbReference>
<evidence type="ECO:0000256" key="2">
    <source>
        <dbReference type="ARBA" id="ARBA00003213"/>
    </source>
</evidence>
<evidence type="ECO:0000313" key="16">
    <source>
        <dbReference type="EMBL" id="OGZ31862.1"/>
    </source>
</evidence>
<comment type="catalytic activity">
    <reaction evidence="10 11">
        <text>adenosine(37) in tRNA + dimethylallyl diphosphate = N(6)-dimethylallyladenosine(37) in tRNA + diphosphate</text>
        <dbReference type="Rhea" id="RHEA:26482"/>
        <dbReference type="Rhea" id="RHEA-COMP:10162"/>
        <dbReference type="Rhea" id="RHEA-COMP:10375"/>
        <dbReference type="ChEBI" id="CHEBI:33019"/>
        <dbReference type="ChEBI" id="CHEBI:57623"/>
        <dbReference type="ChEBI" id="CHEBI:74411"/>
        <dbReference type="ChEBI" id="CHEBI:74415"/>
        <dbReference type="EC" id="2.5.1.75"/>
    </reaction>
</comment>
<sequence length="633" mass="72904">MKYFIKTFGCQMNESDSERIAAFLEMQEYRGTSKMENADLIVVNACSVRQTAIDRIFGLKQKFARLKFKKPNLKLVLTGCFLKSDERKFKEFFDEILTINQLLGKNYLAIQPKYLFPQSAFVPIMTGCNNFCSYCVVPYTRGREISRPVKEIIEEVKDLLKDGYKEITLLGQNVNSYKYGFAKLLQKINNIPGDFQIKFLTSHPKDMSDELIDAIAKYKKVFKEIHLPIQSGDDKILRKMNRGYTAKQYLDLIEKIKRKIPNAKITTDVIVGFPGETKKQFENTVKLFKKVGFSLAYVNKYSTRREAPASHFENDVPLEEKKRRWKILNDLVNSPQKPKIIVVLGPTASGKSDLAVKIAKNFNGEILSADSRQIYKDINIGTGKITKQEMQGISHYCLDIASPKKQISVAEYREKALKAIEKIYKKGKIPIICGGTGFYIQTVVEGLNIPKVKPDRELRKELEKKTTEELFKELKKLDPKRARNIDAKNPRRLIRALEIIKKTGKPVPPLQFSAQGGPASGWEVLYLGIKKSPIKLKRLINQRIDKMIKMGLEKEVKKLVKKYGWTMVLKNAIGYQEWEKSRDKKMIANAIKNNTYHYAKRQLTWFKKYPGDKILWISNFKQAGKLVKTFIQT</sequence>
<dbReference type="Proteomes" id="UP000177810">
    <property type="component" value="Unassembled WGS sequence"/>
</dbReference>
<dbReference type="GO" id="GO:0046872">
    <property type="term" value="F:metal ion binding"/>
    <property type="evidence" value="ECO:0007669"/>
    <property type="project" value="UniProtKB-KW"/>
</dbReference>
<feature type="binding site" evidence="10">
    <location>
        <begin position="347"/>
        <end position="352"/>
    </location>
    <ligand>
        <name>substrate</name>
    </ligand>
</feature>
<dbReference type="InterPro" id="IPR020612">
    <property type="entry name" value="Methylthiotransferase_CS"/>
</dbReference>
<evidence type="ECO:0000256" key="10">
    <source>
        <dbReference type="HAMAP-Rule" id="MF_00185"/>
    </source>
</evidence>
<dbReference type="PROSITE" id="PS51918">
    <property type="entry name" value="RADICAL_SAM"/>
    <property type="match status" value="1"/>
</dbReference>
<keyword evidence="4" id="KW-0004">4Fe-4S</keyword>
<keyword evidence="8" id="KW-0408">Iron</keyword>
<dbReference type="STRING" id="1801990.A2V69_00385"/>
<dbReference type="FunFam" id="3.40.50.12160:FF:000003">
    <property type="entry name" value="CDK5 regulatory subunit-associated protein 1"/>
    <property type="match status" value="1"/>
</dbReference>
<dbReference type="SFLD" id="SFLDG01061">
    <property type="entry name" value="methylthiotransferase"/>
    <property type="match status" value="1"/>
</dbReference>
<dbReference type="HAMAP" id="MF_00185">
    <property type="entry name" value="IPP_trans"/>
    <property type="match status" value="1"/>
</dbReference>
<keyword evidence="5 10" id="KW-0808">Transferase</keyword>
<dbReference type="GO" id="GO:0051539">
    <property type="term" value="F:4 iron, 4 sulfur cluster binding"/>
    <property type="evidence" value="ECO:0007669"/>
    <property type="project" value="UniProtKB-KW"/>
</dbReference>
<keyword evidence="6" id="KW-0949">S-adenosyl-L-methionine</keyword>
<comment type="caution">
    <text evidence="10">Lacks conserved residue(s) required for the propagation of feature annotation.</text>
</comment>
<dbReference type="NCBIfam" id="TIGR00089">
    <property type="entry name" value="MiaB/RimO family radical SAM methylthiotransferase"/>
    <property type="match status" value="1"/>
</dbReference>
<dbReference type="InterPro" id="IPR005839">
    <property type="entry name" value="Methylthiotransferase"/>
</dbReference>
<dbReference type="PANTHER" id="PTHR43020:SF2">
    <property type="entry name" value="MITOCHONDRIAL TRNA METHYLTHIOTRANSFERASE CDK5RAP1"/>
    <property type="match status" value="1"/>
</dbReference>
<dbReference type="FunFam" id="3.80.30.20:FF:000001">
    <property type="entry name" value="tRNA-2-methylthio-N(6)-dimethylallyladenosine synthase 2"/>
    <property type="match status" value="1"/>
</dbReference>
<dbReference type="EC" id="2.5.1.75" evidence="10"/>
<dbReference type="EMBL" id="MHMT01000030">
    <property type="protein sequence ID" value="OGZ31862.1"/>
    <property type="molecule type" value="Genomic_DNA"/>
</dbReference>
<keyword evidence="10 13" id="KW-0547">Nucleotide-binding</keyword>
<dbReference type="InterPro" id="IPR013848">
    <property type="entry name" value="Methylthiotransferase_N"/>
</dbReference>
<dbReference type="GO" id="GO:0035597">
    <property type="term" value="F:tRNA-2-methylthio-N(6)-dimethylallyladenosine(37) synthase activity"/>
    <property type="evidence" value="ECO:0007669"/>
    <property type="project" value="TreeGrafter"/>
</dbReference>
<dbReference type="SFLD" id="SFLDS00029">
    <property type="entry name" value="Radical_SAM"/>
    <property type="match status" value="1"/>
</dbReference>
<dbReference type="SUPFAM" id="SSF102114">
    <property type="entry name" value="Radical SAM enzymes"/>
    <property type="match status" value="1"/>
</dbReference>
<dbReference type="PROSITE" id="PS01278">
    <property type="entry name" value="MTTASE_RADICAL"/>
    <property type="match status" value="1"/>
</dbReference>
<dbReference type="SUPFAM" id="SSF52540">
    <property type="entry name" value="P-loop containing nucleoside triphosphate hydrolases"/>
    <property type="match status" value="1"/>
</dbReference>
<dbReference type="InterPro" id="IPR023404">
    <property type="entry name" value="rSAM_horseshoe"/>
</dbReference>
<dbReference type="InterPro" id="IPR018022">
    <property type="entry name" value="IPT"/>
</dbReference>
<evidence type="ECO:0000256" key="3">
    <source>
        <dbReference type="ARBA" id="ARBA00003234"/>
    </source>
</evidence>
<feature type="site" description="Interaction with substrate tRNA" evidence="10">
    <location>
        <position position="459"/>
    </location>
</feature>
<organism evidence="16 17">
    <name type="scientific">Candidatus Portnoybacteria bacterium RBG_13_40_8</name>
    <dbReference type="NCBI Taxonomy" id="1801990"/>
    <lineage>
        <taxon>Bacteria</taxon>
        <taxon>Candidatus Portnoyibacteriota</taxon>
    </lineage>
</organism>
<dbReference type="SFLD" id="SFLDG01082">
    <property type="entry name" value="B12-binding_domain_containing"/>
    <property type="match status" value="1"/>
</dbReference>
<dbReference type="InterPro" id="IPR038135">
    <property type="entry name" value="Methylthiotransferase_N_sf"/>
</dbReference>
<dbReference type="GO" id="GO:0052381">
    <property type="term" value="F:tRNA dimethylallyltransferase activity"/>
    <property type="evidence" value="ECO:0007669"/>
    <property type="project" value="UniProtKB-UniRule"/>
</dbReference>
<comment type="similarity">
    <text evidence="10 13">Belongs to the IPP transferase family.</text>
</comment>
<keyword evidence="9" id="KW-0411">Iron-sulfur</keyword>
<feature type="site" description="Interaction with substrate tRNA" evidence="10">
    <location>
        <position position="436"/>
    </location>
</feature>
<comment type="subunit">
    <text evidence="10">Monomer.</text>
</comment>
<comment type="caution">
    <text evidence="16">The sequence shown here is derived from an EMBL/GenBank/DDBJ whole genome shotgun (WGS) entry which is preliminary data.</text>
</comment>
<dbReference type="PANTHER" id="PTHR43020">
    <property type="entry name" value="CDK5 REGULATORY SUBUNIT-ASSOCIATED PROTEIN 1"/>
    <property type="match status" value="1"/>
</dbReference>
<evidence type="ECO:0000256" key="1">
    <source>
        <dbReference type="ARBA" id="ARBA00001966"/>
    </source>
</evidence>
<evidence type="ECO:0000259" key="15">
    <source>
        <dbReference type="PROSITE" id="PS51918"/>
    </source>
</evidence>
<proteinExistence type="inferred from homology"/>
<dbReference type="InterPro" id="IPR027417">
    <property type="entry name" value="P-loop_NTPase"/>
</dbReference>
<evidence type="ECO:0000256" key="4">
    <source>
        <dbReference type="ARBA" id="ARBA00022485"/>
    </source>
</evidence>
<keyword evidence="7" id="KW-0479">Metal-binding</keyword>
<comment type="function">
    <text evidence="2 10 12">Catalyzes the transfer of a dimethylallyl group onto the adenine at position 37 in tRNAs that read codons beginning with uridine, leading to the formation of N6-(dimethylallyl)adenosine (i(6)A).</text>
</comment>
<dbReference type="CDD" id="cd01335">
    <property type="entry name" value="Radical_SAM"/>
    <property type="match status" value="1"/>
</dbReference>
<keyword evidence="10 11" id="KW-0819">tRNA processing</keyword>
<dbReference type="Gene3D" id="3.40.50.12160">
    <property type="entry name" value="Methylthiotransferase, N-terminal domain"/>
    <property type="match status" value="1"/>
</dbReference>
<dbReference type="AlphaFoldDB" id="A0A1G2F273"/>
<evidence type="ECO:0000256" key="5">
    <source>
        <dbReference type="ARBA" id="ARBA00022679"/>
    </source>
</evidence>
<comment type="cofactor">
    <cofactor evidence="1">
        <name>[4Fe-4S] cluster</name>
        <dbReference type="ChEBI" id="CHEBI:49883"/>
    </cofactor>
</comment>
<evidence type="ECO:0000256" key="6">
    <source>
        <dbReference type="ARBA" id="ARBA00022691"/>
    </source>
</evidence>
<dbReference type="GO" id="GO:0005524">
    <property type="term" value="F:ATP binding"/>
    <property type="evidence" value="ECO:0007669"/>
    <property type="project" value="UniProtKB-UniRule"/>
</dbReference>
<feature type="binding site" evidence="10">
    <location>
        <begin position="345"/>
        <end position="352"/>
    </location>
    <ligand>
        <name>ATP</name>
        <dbReference type="ChEBI" id="CHEBI:30616"/>
    </ligand>
</feature>
<evidence type="ECO:0000313" key="17">
    <source>
        <dbReference type="Proteomes" id="UP000177810"/>
    </source>
</evidence>
<reference evidence="16 17" key="1">
    <citation type="journal article" date="2016" name="Nat. Commun.">
        <title>Thousands of microbial genomes shed light on interconnected biogeochemical processes in an aquifer system.</title>
        <authorList>
            <person name="Anantharaman K."/>
            <person name="Brown C.T."/>
            <person name="Hug L.A."/>
            <person name="Sharon I."/>
            <person name="Castelle C.J."/>
            <person name="Probst A.J."/>
            <person name="Thomas B.C."/>
            <person name="Singh A."/>
            <person name="Wilkins M.J."/>
            <person name="Karaoz U."/>
            <person name="Brodie E.L."/>
            <person name="Williams K.H."/>
            <person name="Hubbard S.S."/>
            <person name="Banfield J.F."/>
        </authorList>
    </citation>
    <scope>NUCLEOTIDE SEQUENCE [LARGE SCALE GENOMIC DNA]</scope>
</reference>
<dbReference type="Pfam" id="PF01715">
    <property type="entry name" value="IPPT"/>
    <property type="match status" value="1"/>
</dbReference>
<dbReference type="Pfam" id="PF00919">
    <property type="entry name" value="UPF0004"/>
    <property type="match status" value="1"/>
</dbReference>
<protein>
    <recommendedName>
        <fullName evidence="10">tRNA dimethylallyltransferase</fullName>
        <ecNumber evidence="10">2.5.1.75</ecNumber>
    </recommendedName>
    <alternativeName>
        <fullName evidence="10">Dimethylallyl diphosphate:tRNA dimethylallyltransferase</fullName>
        <shortName evidence="10">DMAPP:tRNA dimethylallyltransferase</shortName>
        <shortName evidence="10">DMATase</shortName>
    </alternativeName>
    <alternativeName>
        <fullName evidence="10">Isopentenyl-diphosphate:tRNA isopentenyltransferase</fullName>
        <shortName evidence="10">IPP transferase</shortName>
        <shortName evidence="10">IPPT</shortName>
        <shortName evidence="10">IPTase</shortName>
    </alternativeName>
</protein>
<dbReference type="GO" id="GO:0005829">
    <property type="term" value="C:cytosol"/>
    <property type="evidence" value="ECO:0007669"/>
    <property type="project" value="TreeGrafter"/>
</dbReference>
<evidence type="ECO:0000256" key="11">
    <source>
        <dbReference type="RuleBase" id="RU003783"/>
    </source>
</evidence>
<comment type="function">
    <text evidence="3">Catalyzes the methylthiolation of N6-(dimethylallyl)adenosine (i(6)A), leading to the formation of 2-methylthio-N6-(dimethylallyl)adenosine (ms(2)i(6)A) at position 37 in tRNAs that read codons beginning with uridine.</text>
</comment>
<dbReference type="InterPro" id="IPR007197">
    <property type="entry name" value="rSAM"/>
</dbReference>
<feature type="region of interest" description="Interaction with substrate tRNA" evidence="10">
    <location>
        <begin position="370"/>
        <end position="373"/>
    </location>
</feature>
<evidence type="ECO:0000256" key="8">
    <source>
        <dbReference type="ARBA" id="ARBA00023004"/>
    </source>
</evidence>
<dbReference type="Gene3D" id="3.40.50.300">
    <property type="entry name" value="P-loop containing nucleotide triphosphate hydrolases"/>
    <property type="match status" value="1"/>
</dbReference>
<dbReference type="NCBIfam" id="TIGR00174">
    <property type="entry name" value="miaA"/>
    <property type="match status" value="1"/>
</dbReference>
<keyword evidence="10 13" id="KW-0067">ATP-binding</keyword>
<evidence type="ECO:0000256" key="7">
    <source>
        <dbReference type="ARBA" id="ARBA00022723"/>
    </source>
</evidence>
<gene>
    <name evidence="10" type="primary">miaA</name>
    <name evidence="16" type="ORF">A2V69_00385</name>
</gene>